<accession>A0A2H5XDZ8</accession>
<evidence type="ECO:0008006" key="3">
    <source>
        <dbReference type="Google" id="ProtNLM"/>
    </source>
</evidence>
<proteinExistence type="predicted"/>
<evidence type="ECO:0000313" key="2">
    <source>
        <dbReference type="Proteomes" id="UP000236173"/>
    </source>
</evidence>
<comment type="caution">
    <text evidence="1">The sequence shown here is derived from an EMBL/GenBank/DDBJ whole genome shotgun (WGS) entry which is preliminary data.</text>
</comment>
<protein>
    <recommendedName>
        <fullName evidence="3">Glutaredoxin domain-containing protein</fullName>
    </recommendedName>
</protein>
<sequence>MDYRNAQTNPQFLQEMLQLTGGQRKVPVIVEDGKVTIGYGGT</sequence>
<dbReference type="Proteomes" id="UP000236173">
    <property type="component" value="Unassembled WGS sequence"/>
</dbReference>
<evidence type="ECO:0000313" key="1">
    <source>
        <dbReference type="EMBL" id="GBC99402.1"/>
    </source>
</evidence>
<dbReference type="Gene3D" id="3.40.30.10">
    <property type="entry name" value="Glutaredoxin"/>
    <property type="match status" value="1"/>
</dbReference>
<name>A0A2H5XDZ8_9BACT</name>
<organism evidence="1 2">
    <name type="scientific">Candidatus Fervidibacter japonicus</name>
    <dbReference type="NCBI Taxonomy" id="2035412"/>
    <lineage>
        <taxon>Bacteria</taxon>
        <taxon>Candidatus Fervidibacterota</taxon>
        <taxon>Candidatus Fervidibacter</taxon>
    </lineage>
</organism>
<gene>
    <name evidence="1" type="ORF">HRbin17_01926</name>
</gene>
<dbReference type="EMBL" id="BEHT01000026">
    <property type="protein sequence ID" value="GBC99402.1"/>
    <property type="molecule type" value="Genomic_DNA"/>
</dbReference>
<reference evidence="2" key="1">
    <citation type="submission" date="2017-09" db="EMBL/GenBank/DDBJ databases">
        <title>Metaegenomics of thermophilic ammonia-oxidizing enrichment culture.</title>
        <authorList>
            <person name="Kato S."/>
            <person name="Suzuki K."/>
        </authorList>
    </citation>
    <scope>NUCLEOTIDE SEQUENCE [LARGE SCALE GENOMIC DNA]</scope>
</reference>
<dbReference type="AlphaFoldDB" id="A0A2H5XDZ8"/>